<feature type="compositionally biased region" description="Low complexity" evidence="1">
    <location>
        <begin position="9"/>
        <end position="24"/>
    </location>
</feature>
<sequence>MSDDAGRDPGSAPAGGPTRATPASVLPAASAIDAQVLTTRRCGRLRRYGAFDDPVMSAPSLPRVPWDGGREGTTTPSCQHLPTARTTSCVPDEIHGDARRSTPRY</sequence>
<evidence type="ECO:0000313" key="2">
    <source>
        <dbReference type="EMBL" id="GAA1861490.1"/>
    </source>
</evidence>
<evidence type="ECO:0000256" key="1">
    <source>
        <dbReference type="SAM" id="MobiDB-lite"/>
    </source>
</evidence>
<reference evidence="2 3" key="1">
    <citation type="journal article" date="2019" name="Int. J. Syst. Evol. Microbiol.">
        <title>The Global Catalogue of Microorganisms (GCM) 10K type strain sequencing project: providing services to taxonomists for standard genome sequencing and annotation.</title>
        <authorList>
            <consortium name="The Broad Institute Genomics Platform"/>
            <consortium name="The Broad Institute Genome Sequencing Center for Infectious Disease"/>
            <person name="Wu L."/>
            <person name="Ma J."/>
        </authorList>
    </citation>
    <scope>NUCLEOTIDE SEQUENCE [LARGE SCALE GENOMIC DNA]</scope>
    <source>
        <strain evidence="2 3">JCM 14326</strain>
    </source>
</reference>
<comment type="caution">
    <text evidence="2">The sequence shown here is derived from an EMBL/GenBank/DDBJ whole genome shotgun (WGS) entry which is preliminary data.</text>
</comment>
<proteinExistence type="predicted"/>
<evidence type="ECO:0000313" key="3">
    <source>
        <dbReference type="Proteomes" id="UP001501094"/>
    </source>
</evidence>
<feature type="region of interest" description="Disordered" evidence="1">
    <location>
        <begin position="52"/>
        <end position="105"/>
    </location>
</feature>
<name>A0ABN2NDJ3_9MICO</name>
<keyword evidence="3" id="KW-1185">Reference proteome</keyword>
<dbReference type="Proteomes" id="UP001501094">
    <property type="component" value="Unassembled WGS sequence"/>
</dbReference>
<protein>
    <submittedName>
        <fullName evidence="2">Uncharacterized protein</fullName>
    </submittedName>
</protein>
<dbReference type="EMBL" id="BAAANL010000003">
    <property type="protein sequence ID" value="GAA1861490.1"/>
    <property type="molecule type" value="Genomic_DNA"/>
</dbReference>
<accession>A0ABN2NDJ3</accession>
<gene>
    <name evidence="2" type="ORF">GCM10009751_18970</name>
</gene>
<organism evidence="2 3">
    <name type="scientific">Myceligenerans crystallogenes</name>
    <dbReference type="NCBI Taxonomy" id="316335"/>
    <lineage>
        <taxon>Bacteria</taxon>
        <taxon>Bacillati</taxon>
        <taxon>Actinomycetota</taxon>
        <taxon>Actinomycetes</taxon>
        <taxon>Micrococcales</taxon>
        <taxon>Promicromonosporaceae</taxon>
        <taxon>Myceligenerans</taxon>
    </lineage>
</organism>
<feature type="region of interest" description="Disordered" evidence="1">
    <location>
        <begin position="1"/>
        <end position="26"/>
    </location>
</feature>
<feature type="compositionally biased region" description="Polar residues" evidence="1">
    <location>
        <begin position="72"/>
        <end position="89"/>
    </location>
</feature>
<feature type="compositionally biased region" description="Basic and acidic residues" evidence="1">
    <location>
        <begin position="92"/>
        <end position="105"/>
    </location>
</feature>